<dbReference type="InterPro" id="IPR011009">
    <property type="entry name" value="Kinase-like_dom_sf"/>
</dbReference>
<name>A0ABT1TVK8_9GAMM</name>
<evidence type="ECO:0000313" key="3">
    <source>
        <dbReference type="Proteomes" id="UP001524570"/>
    </source>
</evidence>
<dbReference type="InterPro" id="IPR002575">
    <property type="entry name" value="Aminoglycoside_PTrfase"/>
</dbReference>
<dbReference type="InterPro" id="IPR027417">
    <property type="entry name" value="P-loop_NTPase"/>
</dbReference>
<organism evidence="2 3">
    <name type="scientific">Methylomonas rosea</name>
    <dbReference type="NCBI Taxonomy" id="2952227"/>
    <lineage>
        <taxon>Bacteria</taxon>
        <taxon>Pseudomonadati</taxon>
        <taxon>Pseudomonadota</taxon>
        <taxon>Gammaproteobacteria</taxon>
        <taxon>Methylococcales</taxon>
        <taxon>Methylococcaceae</taxon>
        <taxon>Methylomonas</taxon>
    </lineage>
</organism>
<accession>A0ABT1TVK8</accession>
<keyword evidence="3" id="KW-1185">Reference proteome</keyword>
<dbReference type="Pfam" id="PF13671">
    <property type="entry name" value="AAA_33"/>
    <property type="match status" value="1"/>
</dbReference>
<dbReference type="Proteomes" id="UP001524570">
    <property type="component" value="Unassembled WGS sequence"/>
</dbReference>
<dbReference type="RefSeq" id="WP_256607782.1">
    <property type="nucleotide sequence ID" value="NZ_JANIBL010000050.1"/>
</dbReference>
<reference evidence="2 3" key="1">
    <citation type="submission" date="2022-07" db="EMBL/GenBank/DDBJ databases">
        <title>Methylomonas rivi sp. nov., Methylomonas rosea sp. nov., Methylomonas aureus sp. nov. and Methylomonas subterranea sp. nov., four novel methanotrophs isolated from a freshwater creek and the deep terrestrial subsurface.</title>
        <authorList>
            <person name="Abin C."/>
            <person name="Sankaranarayanan K."/>
            <person name="Garner C."/>
            <person name="Sindelar R."/>
            <person name="Kotary K."/>
            <person name="Garner R."/>
            <person name="Barclay S."/>
            <person name="Lawson P."/>
            <person name="Krumholz L."/>
        </authorList>
    </citation>
    <scope>NUCLEOTIDE SEQUENCE [LARGE SCALE GENOMIC DNA]</scope>
    <source>
        <strain evidence="2 3">WSC-7</strain>
    </source>
</reference>
<evidence type="ECO:0000259" key="1">
    <source>
        <dbReference type="Pfam" id="PF01636"/>
    </source>
</evidence>
<sequence>MANAYPPLIAALCDPACFPHPVERVTVLETHISWVLLAGRYAYKIKKPVDLGFLDFSQLSQRHFYCQEEIRLNRRLAPGIYLQVTAIGGSPTQPKINAEPAFEYAVKMRRFAAGKLLDTLLTRGELTPAHIDSLAETIARFHSGLAPASLESDYGTPTAIEAPARQNFQQLLELMRPEDAALIKNLQDNCRQAFLAAENLLKQRQQAGFIRECHGDLHLGNIVLLRGRPVAFDGIEFSPELRWIDTISDAAFLIMDLLHRARADLAYRFLNAYLQISGDYAGLGVLRFYLSYRAAVRAKIAGYRFAQTGAESARQECLSYLNLAGNGLSPRKPALILTHGLPGCGKSTVSQIVLEKHQLIRLRSDVERKRLFGLSALQKSGSAIDSGIYDPQASQKTYQYLLEKTQALIEYGFPVIVDAAFLKHAQRRPFQVLAQNLGIPFVILSIQVKDDALRQRIQRRQEQGRDASEADLTVLDKAKTGAEALQAEELPYNLVLTNNTDGLDGNDQQAIWRELERTLR</sequence>
<comment type="caution">
    <text evidence="2">The sequence shown here is derived from an EMBL/GenBank/DDBJ whole genome shotgun (WGS) entry which is preliminary data.</text>
</comment>
<protein>
    <submittedName>
        <fullName evidence="2">AAA family ATPase</fullName>
    </submittedName>
</protein>
<dbReference type="EMBL" id="JANIBL010000050">
    <property type="protein sequence ID" value="MCQ8118811.1"/>
    <property type="molecule type" value="Genomic_DNA"/>
</dbReference>
<evidence type="ECO:0000313" key="2">
    <source>
        <dbReference type="EMBL" id="MCQ8118811.1"/>
    </source>
</evidence>
<proteinExistence type="predicted"/>
<dbReference type="Pfam" id="PF01636">
    <property type="entry name" value="APH"/>
    <property type="match status" value="1"/>
</dbReference>
<dbReference type="PANTHER" id="PTHR43883">
    <property type="entry name" value="SLR0207 PROTEIN"/>
    <property type="match status" value="1"/>
</dbReference>
<dbReference type="Gene3D" id="3.40.50.300">
    <property type="entry name" value="P-loop containing nucleotide triphosphate hydrolases"/>
    <property type="match status" value="1"/>
</dbReference>
<dbReference type="SUPFAM" id="SSF56112">
    <property type="entry name" value="Protein kinase-like (PK-like)"/>
    <property type="match status" value="1"/>
</dbReference>
<dbReference type="InterPro" id="IPR052732">
    <property type="entry name" value="Cell-binding_unc_protein"/>
</dbReference>
<dbReference type="PANTHER" id="PTHR43883:SF1">
    <property type="entry name" value="GLUCONOKINASE"/>
    <property type="match status" value="1"/>
</dbReference>
<gene>
    <name evidence="2" type="ORF">NP589_15355</name>
</gene>
<dbReference type="Gene3D" id="3.90.1200.10">
    <property type="match status" value="1"/>
</dbReference>
<dbReference type="SUPFAM" id="SSF52540">
    <property type="entry name" value="P-loop containing nucleoside triphosphate hydrolases"/>
    <property type="match status" value="1"/>
</dbReference>
<feature type="domain" description="Aminoglycoside phosphotransferase" evidence="1">
    <location>
        <begin position="125"/>
        <end position="281"/>
    </location>
</feature>